<dbReference type="RefSeq" id="XP_007917373.1">
    <property type="nucleotide sequence ID" value="XM_007919182.1"/>
</dbReference>
<feature type="transmembrane region" description="Helical" evidence="5">
    <location>
        <begin position="118"/>
        <end position="137"/>
    </location>
</feature>
<comment type="subcellular location">
    <subcellularLocation>
        <location evidence="1">Membrane</location>
        <topology evidence="1">Multi-pass membrane protein</topology>
    </subcellularLocation>
</comment>
<evidence type="ECO:0000259" key="6">
    <source>
        <dbReference type="Pfam" id="PF00324"/>
    </source>
</evidence>
<feature type="domain" description="Amino acid permease/ SLC12A" evidence="6">
    <location>
        <begin position="170"/>
        <end position="432"/>
    </location>
</feature>
<feature type="transmembrane region" description="Helical" evidence="5">
    <location>
        <begin position="65"/>
        <end position="81"/>
    </location>
</feature>
<dbReference type="EMBL" id="KB933248">
    <property type="protein sequence ID" value="EON97870.1"/>
    <property type="molecule type" value="Genomic_DNA"/>
</dbReference>
<evidence type="ECO:0000313" key="8">
    <source>
        <dbReference type="Proteomes" id="UP000014074"/>
    </source>
</evidence>
<keyword evidence="8" id="KW-1185">Reference proteome</keyword>
<feature type="transmembrane region" description="Helical" evidence="5">
    <location>
        <begin position="410"/>
        <end position="429"/>
    </location>
</feature>
<evidence type="ECO:0000256" key="1">
    <source>
        <dbReference type="ARBA" id="ARBA00004141"/>
    </source>
</evidence>
<evidence type="ECO:0000256" key="4">
    <source>
        <dbReference type="ARBA" id="ARBA00023136"/>
    </source>
</evidence>
<gene>
    <name evidence="7" type="ORF">UCRPA7_6645</name>
</gene>
<proteinExistence type="predicted"/>
<feature type="transmembrane region" description="Helical" evidence="5">
    <location>
        <begin position="88"/>
        <end position="106"/>
    </location>
</feature>
<dbReference type="HOGENOM" id="CLU_007946_12_1_1"/>
<feature type="transmembrane region" description="Helical" evidence="5">
    <location>
        <begin position="40"/>
        <end position="59"/>
    </location>
</feature>
<dbReference type="PANTHER" id="PTHR43341:SF6">
    <property type="entry name" value="AMINO ACID TRANSPORTER (EUROFUNG)"/>
    <property type="match status" value="1"/>
</dbReference>
<evidence type="ECO:0000256" key="2">
    <source>
        <dbReference type="ARBA" id="ARBA00022692"/>
    </source>
</evidence>
<dbReference type="Gene3D" id="1.20.1740.10">
    <property type="entry name" value="Amino acid/polyamine transporter I"/>
    <property type="match status" value="2"/>
</dbReference>
<feature type="transmembrane region" description="Helical" evidence="5">
    <location>
        <begin position="260"/>
        <end position="285"/>
    </location>
</feature>
<dbReference type="GO" id="GO:0016020">
    <property type="term" value="C:membrane"/>
    <property type="evidence" value="ECO:0007669"/>
    <property type="project" value="UniProtKB-SubCell"/>
</dbReference>
<keyword evidence="4 5" id="KW-0472">Membrane</keyword>
<evidence type="ECO:0000313" key="7">
    <source>
        <dbReference type="EMBL" id="EON97870.1"/>
    </source>
</evidence>
<dbReference type="OrthoDB" id="10062876at2759"/>
<keyword evidence="3 5" id="KW-1133">Transmembrane helix</keyword>
<evidence type="ECO:0000256" key="3">
    <source>
        <dbReference type="ARBA" id="ARBA00022989"/>
    </source>
</evidence>
<dbReference type="Proteomes" id="UP000014074">
    <property type="component" value="Unassembled WGS sequence"/>
</dbReference>
<feature type="transmembrane region" description="Helical" evidence="5">
    <location>
        <begin position="380"/>
        <end position="398"/>
    </location>
</feature>
<dbReference type="GO" id="GO:0015171">
    <property type="term" value="F:amino acid transmembrane transporter activity"/>
    <property type="evidence" value="ECO:0007669"/>
    <property type="project" value="TreeGrafter"/>
</dbReference>
<dbReference type="KEGG" id="tmn:UCRPA7_6645"/>
<dbReference type="InterPro" id="IPR050524">
    <property type="entry name" value="APC_YAT"/>
</dbReference>
<accession>R8BEZ2</accession>
<dbReference type="PANTHER" id="PTHR43341">
    <property type="entry name" value="AMINO ACID PERMEASE"/>
    <property type="match status" value="1"/>
</dbReference>
<feature type="transmembrane region" description="Helical" evidence="5">
    <location>
        <begin position="305"/>
        <end position="328"/>
    </location>
</feature>
<protein>
    <submittedName>
        <fullName evidence="7">Putative general amino acid permease protein</fullName>
    </submittedName>
</protein>
<feature type="transmembrane region" description="Helical" evidence="5">
    <location>
        <begin position="204"/>
        <end position="221"/>
    </location>
</feature>
<feature type="transmembrane region" description="Helical" evidence="5">
    <location>
        <begin position="334"/>
        <end position="359"/>
    </location>
</feature>
<dbReference type="Pfam" id="PF00324">
    <property type="entry name" value="AA_permease"/>
    <property type="match status" value="1"/>
</dbReference>
<dbReference type="PIRSF" id="PIRSF006060">
    <property type="entry name" value="AA_transporter"/>
    <property type="match status" value="1"/>
</dbReference>
<dbReference type="AlphaFoldDB" id="R8BEZ2"/>
<dbReference type="GeneID" id="19327323"/>
<keyword evidence="2 5" id="KW-0812">Transmembrane</keyword>
<feature type="transmembrane region" description="Helical" evidence="5">
    <location>
        <begin position="144"/>
        <end position="161"/>
    </location>
</feature>
<sequence length="489" mass="53675">MEKADDKSVSVDVGAGEVRLVPPPSRPHLERKVGGKEVQLFAIGGAIGTSVFITMGSYLPNGGPAGLLIAYCIWCLNVWCVNETFAEMTIYAPVPSAFITFTAYWVDEALAFAQSWAFFLAQALLVPFEITALHILITFWTDKFPVEATVVICLVLYGLLNLFSVEWFATFAVCGPEYTSSIAAETKSPRRILPTCFGSFKWRLLFFFIGSALCTGIVIPYNDPTLAALIEGSIPGSGTSAASPYTIAMGRMNINGLPHLINAVMMTSIFSCGNGVLFASSRALFAMSQSGRAPKIFAKTTKRGIPIYAVCAVMLIGLLGMMGVNASALEVLHYFVDLCTVCGQFNYMCVCITYIHFYHNMKRQGVSRSTLPYVSPFQPYAAYIGATCAILAMVLLGFDTIHPFAVKWFFLDYTLLAVFPLAAVMWKIVKKSKYVRIGTADLGLGGMVKEVDDYEDLVQPEPEGWIERLFSGVWEWEDLKAAVLKKHKS</sequence>
<name>R8BEZ2_PHAM7</name>
<dbReference type="InterPro" id="IPR004841">
    <property type="entry name" value="AA-permease/SLC12A_dom"/>
</dbReference>
<dbReference type="eggNOG" id="KOG1286">
    <property type="taxonomic scope" value="Eukaryota"/>
</dbReference>
<reference evidence="8" key="1">
    <citation type="journal article" date="2013" name="Genome Announc.">
        <title>Draft genome sequence of the ascomycete Phaeoacremonium aleophilum strain UCR-PA7, a causal agent of the esca disease complex in grapevines.</title>
        <authorList>
            <person name="Blanco-Ulate B."/>
            <person name="Rolshausen P."/>
            <person name="Cantu D."/>
        </authorList>
    </citation>
    <scope>NUCLEOTIDE SEQUENCE [LARGE SCALE GENOMIC DNA]</scope>
    <source>
        <strain evidence="8">UCR-PA7</strain>
    </source>
</reference>
<evidence type="ECO:0000256" key="5">
    <source>
        <dbReference type="SAM" id="Phobius"/>
    </source>
</evidence>
<organism evidence="7 8">
    <name type="scientific">Phaeoacremonium minimum (strain UCR-PA7)</name>
    <name type="common">Esca disease fungus</name>
    <name type="synonym">Togninia minima</name>
    <dbReference type="NCBI Taxonomy" id="1286976"/>
    <lineage>
        <taxon>Eukaryota</taxon>
        <taxon>Fungi</taxon>
        <taxon>Dikarya</taxon>
        <taxon>Ascomycota</taxon>
        <taxon>Pezizomycotina</taxon>
        <taxon>Sordariomycetes</taxon>
        <taxon>Sordariomycetidae</taxon>
        <taxon>Togniniales</taxon>
        <taxon>Togniniaceae</taxon>
        <taxon>Phaeoacremonium</taxon>
    </lineage>
</organism>